<evidence type="ECO:0000256" key="2">
    <source>
        <dbReference type="SAM" id="Phobius"/>
    </source>
</evidence>
<accession>X1HR67</accession>
<dbReference type="Pfam" id="PF12732">
    <property type="entry name" value="YtxH"/>
    <property type="match status" value="1"/>
</dbReference>
<evidence type="ECO:0000256" key="1">
    <source>
        <dbReference type="SAM" id="Coils"/>
    </source>
</evidence>
<dbReference type="AlphaFoldDB" id="X1HR67"/>
<gene>
    <name evidence="3" type="ORF">S03H2_30890</name>
</gene>
<feature type="transmembrane region" description="Helical" evidence="2">
    <location>
        <begin position="6"/>
        <end position="25"/>
    </location>
</feature>
<organism evidence="3">
    <name type="scientific">marine sediment metagenome</name>
    <dbReference type="NCBI Taxonomy" id="412755"/>
    <lineage>
        <taxon>unclassified sequences</taxon>
        <taxon>metagenomes</taxon>
        <taxon>ecological metagenomes</taxon>
    </lineage>
</organism>
<dbReference type="EMBL" id="BARU01018706">
    <property type="protein sequence ID" value="GAH59540.1"/>
    <property type="molecule type" value="Genomic_DNA"/>
</dbReference>
<protein>
    <recommendedName>
        <fullName evidence="4">YtxH domain-containing protein</fullName>
    </recommendedName>
</protein>
<keyword evidence="2" id="KW-0812">Transmembrane</keyword>
<comment type="caution">
    <text evidence="3">The sequence shown here is derived from an EMBL/GenBank/DDBJ whole genome shotgun (WGS) entry which is preliminary data.</text>
</comment>
<reference evidence="3" key="1">
    <citation type="journal article" date="2014" name="Front. Microbiol.">
        <title>High frequency of phylogenetically diverse reductive dehalogenase-homologous genes in deep subseafloor sedimentary metagenomes.</title>
        <authorList>
            <person name="Kawai M."/>
            <person name="Futagami T."/>
            <person name="Toyoda A."/>
            <person name="Takaki Y."/>
            <person name="Nishi S."/>
            <person name="Hori S."/>
            <person name="Arai W."/>
            <person name="Tsubouchi T."/>
            <person name="Morono Y."/>
            <person name="Uchiyama I."/>
            <person name="Ito T."/>
            <person name="Fujiyama A."/>
            <person name="Inagaki F."/>
            <person name="Takami H."/>
        </authorList>
    </citation>
    <scope>NUCLEOTIDE SEQUENCE</scope>
    <source>
        <strain evidence="3">Expedition CK06-06</strain>
    </source>
</reference>
<dbReference type="InterPro" id="IPR024623">
    <property type="entry name" value="YtxH"/>
</dbReference>
<keyword evidence="2" id="KW-0472">Membrane</keyword>
<feature type="coiled-coil region" evidence="1">
    <location>
        <begin position="48"/>
        <end position="75"/>
    </location>
</feature>
<evidence type="ECO:0000313" key="3">
    <source>
        <dbReference type="EMBL" id="GAH59540.1"/>
    </source>
</evidence>
<evidence type="ECO:0008006" key="4">
    <source>
        <dbReference type="Google" id="ProtNLM"/>
    </source>
</evidence>
<sequence length="77" mass="8787">MKNSDIFGYTLLIFGLGILTGILIAPRKGEETRKILREQMEECCGKTCEFITEKAAQVRKQAQKYAEELKKGMEETE</sequence>
<keyword evidence="2" id="KW-1133">Transmembrane helix</keyword>
<keyword evidence="1" id="KW-0175">Coiled coil</keyword>
<name>X1HR67_9ZZZZ</name>
<proteinExistence type="predicted"/>